<dbReference type="OrthoDB" id="255391at2157"/>
<evidence type="ECO:0000313" key="2">
    <source>
        <dbReference type="EMBL" id="KTG07665.1"/>
    </source>
</evidence>
<gene>
    <name evidence="2" type="ORF">AUR64_02145</name>
</gene>
<comment type="caution">
    <text evidence="2">The sequence shown here is derived from an EMBL/GenBank/DDBJ whole genome shotgun (WGS) entry which is preliminary data.</text>
</comment>
<reference evidence="2 3" key="1">
    <citation type="submission" date="2015-12" db="EMBL/GenBank/DDBJ databases">
        <title>Haloprofundus marisrubri gen. nov., sp. nov., an extremely halophilic archaeon isolated from the Discovery deep brine-seawater interface in the Red Sea.</title>
        <authorList>
            <person name="Zhang G."/>
            <person name="Stingl U."/>
            <person name="Rashid M."/>
        </authorList>
    </citation>
    <scope>NUCLEOTIDE SEQUENCE [LARGE SCALE GENOMIC DNA]</scope>
    <source>
        <strain evidence="2 3">SB9</strain>
    </source>
</reference>
<evidence type="ECO:0000256" key="1">
    <source>
        <dbReference type="SAM" id="MobiDB-lite"/>
    </source>
</evidence>
<protein>
    <submittedName>
        <fullName evidence="2">Uncharacterized protein</fullName>
    </submittedName>
</protein>
<dbReference type="AlphaFoldDB" id="A0A0W1R380"/>
<evidence type="ECO:0000313" key="3">
    <source>
        <dbReference type="Proteomes" id="UP000054387"/>
    </source>
</evidence>
<name>A0A0W1R380_9EURY</name>
<accession>A0A0W1R380</accession>
<feature type="compositionally biased region" description="Basic and acidic residues" evidence="1">
    <location>
        <begin position="1"/>
        <end position="10"/>
    </location>
</feature>
<dbReference type="EMBL" id="LOPU01000040">
    <property type="protein sequence ID" value="KTG07665.1"/>
    <property type="molecule type" value="Genomic_DNA"/>
</dbReference>
<organism evidence="2 3">
    <name type="scientific">Haloprofundus marisrubri</name>
    <dbReference type="NCBI Taxonomy" id="1514971"/>
    <lineage>
        <taxon>Archaea</taxon>
        <taxon>Methanobacteriati</taxon>
        <taxon>Methanobacteriota</taxon>
        <taxon>Stenosarchaea group</taxon>
        <taxon>Halobacteria</taxon>
        <taxon>Halobacteriales</taxon>
        <taxon>Haloferacaceae</taxon>
        <taxon>Haloprofundus</taxon>
    </lineage>
</organism>
<dbReference type="STRING" id="1514971.AUR64_02145"/>
<dbReference type="Proteomes" id="UP000054387">
    <property type="component" value="Unassembled WGS sequence"/>
</dbReference>
<proteinExistence type="predicted"/>
<keyword evidence="3" id="KW-1185">Reference proteome</keyword>
<sequence>MTDHHSDYEALRPVGEATQTPDHELNARFDAQDNGRSIAGYLTETQQQETNCTSCGMSIPPCQPKCRFCLTHHLDPSDDERHSDTEMSLLHVVYLFVESSTYYGAVAKGAAAARLLATNGSDPAVDECQLIYDFDEEPAAPLTDTWPTLPAAIRVASECGEEVLEGARERTIWRSTTCSATEHSTYLYDESGSAIQYEAHLSTLLESAGDDGWLAPAIALQRSPVETRSESRDHRVPTKTSLQCWECGRETVHRFSAFEESPNDAWAGQPIWECTLCGTPCFGPEPGRKE</sequence>
<feature type="region of interest" description="Disordered" evidence="1">
    <location>
        <begin position="1"/>
        <end position="23"/>
    </location>
</feature>